<reference evidence="1 2" key="2">
    <citation type="submission" date="2008-10" db="EMBL/GenBank/DDBJ databases">
        <authorList>
            <person name="Fulton L."/>
            <person name="Clifton S."/>
            <person name="Fulton B."/>
            <person name="Xu J."/>
            <person name="Minx P."/>
            <person name="Pepin K.H."/>
            <person name="Johnson M."/>
            <person name="Bhonagiri V."/>
            <person name="Nash W.E."/>
            <person name="Mardis E.R."/>
            <person name="Wilson R.K."/>
        </authorList>
    </citation>
    <scope>NUCLEOTIDE SEQUENCE [LARGE SCALE GENOMIC DNA]</scope>
    <source>
        <strain evidence="1 2">DSM 30120</strain>
    </source>
</reference>
<dbReference type="EMBL" id="ABXW01000004">
    <property type="protein sequence ID" value="EEB47690.1"/>
    <property type="molecule type" value="Genomic_DNA"/>
</dbReference>
<dbReference type="Pfam" id="PF02413">
    <property type="entry name" value="Caudo_TAP"/>
    <property type="match status" value="1"/>
</dbReference>
<dbReference type="InterPro" id="IPR003458">
    <property type="entry name" value="Phage_T4_Gp38_tail_assem"/>
</dbReference>
<sequence length="177" mass="19927">MNMIYQNFQRSHNPKLLAKYPESTLVLEDIEGNDWYQVQANFNGDTLKIVFNPDGLIISYSHDASALFPLGGSVAEMSPGELPKNFFDENLSFVFIDGKVLPYETPKETLVAKAENTLRLLLNEATIKIDSLQDAVDLDIATDAEIVSLKEWKKYRVLLNRVDTSTAPDVSFPEKPE</sequence>
<evidence type="ECO:0000313" key="2">
    <source>
        <dbReference type="Proteomes" id="UP000003729"/>
    </source>
</evidence>
<name>B6XAD7_9GAMM</name>
<reference evidence="1 2" key="1">
    <citation type="submission" date="2008-10" db="EMBL/GenBank/DDBJ databases">
        <title>Draft genome sequence of Providencia alcalifaciens (DSM 30120).</title>
        <authorList>
            <person name="Sudarsanam P."/>
            <person name="Ley R."/>
            <person name="Guruge J."/>
            <person name="Turnbaugh P.J."/>
            <person name="Mahowald M."/>
            <person name="Liep D."/>
            <person name="Gordon J."/>
        </authorList>
    </citation>
    <scope>NUCLEOTIDE SEQUENCE [LARGE SCALE GENOMIC DNA]</scope>
    <source>
        <strain evidence="1 2">DSM 30120</strain>
    </source>
</reference>
<comment type="caution">
    <text evidence="1">The sequence shown here is derived from an EMBL/GenBank/DDBJ whole genome shotgun (WGS) entry which is preliminary data.</text>
</comment>
<dbReference type="eggNOG" id="ENOG5032SAZ">
    <property type="taxonomic scope" value="Bacteria"/>
</dbReference>
<gene>
    <name evidence="1" type="ORF">PROVALCAL_00285</name>
</gene>
<dbReference type="PANTHER" id="PTHR34413">
    <property type="entry name" value="PROPHAGE TAIL FIBER ASSEMBLY PROTEIN HOMOLOG TFAE-RELATED-RELATED"/>
    <property type="match status" value="1"/>
</dbReference>
<dbReference type="InterPro" id="IPR051220">
    <property type="entry name" value="TFA_Chaperone"/>
</dbReference>
<dbReference type="AlphaFoldDB" id="B6XAD7"/>
<accession>B6XAD7</accession>
<evidence type="ECO:0000313" key="1">
    <source>
        <dbReference type="EMBL" id="EEB47690.1"/>
    </source>
</evidence>
<organism evidence="1 2">
    <name type="scientific">Providencia alcalifaciens DSM 30120</name>
    <dbReference type="NCBI Taxonomy" id="520999"/>
    <lineage>
        <taxon>Bacteria</taxon>
        <taxon>Pseudomonadati</taxon>
        <taxon>Pseudomonadota</taxon>
        <taxon>Gammaproteobacteria</taxon>
        <taxon>Enterobacterales</taxon>
        <taxon>Morganellaceae</taxon>
        <taxon>Providencia</taxon>
    </lineage>
</organism>
<dbReference type="PANTHER" id="PTHR34413:SF2">
    <property type="entry name" value="PROPHAGE TAIL FIBER ASSEMBLY PROTEIN HOMOLOG TFAE-RELATED"/>
    <property type="match status" value="1"/>
</dbReference>
<proteinExistence type="predicted"/>
<dbReference type="Proteomes" id="UP000003729">
    <property type="component" value="Unassembled WGS sequence"/>
</dbReference>
<protein>
    <submittedName>
        <fullName evidence="1">Caudovirales tail fiber assembly protein</fullName>
    </submittedName>
</protein>